<sequence>MQSFRCLQQYDEQTAERAAVWACRFHHWQGPCQMQRPEIGRCVNLPGNLKDKIQSFTPYQGYVCTVYEHPRCNVEKKGYSVLMETPGSSMLGKLRSKISSIRCNHQNETAGVPLRESGSSREYEYGAEEFELMIGDRRYGNDGKKPKVMTPENWDLDFEFDSELSRSS</sequence>
<dbReference type="EMBL" id="JBBWRZ010000011">
    <property type="protein sequence ID" value="KAK8226045.1"/>
    <property type="molecule type" value="Genomic_DNA"/>
</dbReference>
<reference evidence="1 2" key="1">
    <citation type="submission" date="2024-04" db="EMBL/GenBank/DDBJ databases">
        <title>Phyllosticta paracitricarpa is synonymous to the EU quarantine fungus P. citricarpa based on phylogenomic analyses.</title>
        <authorList>
            <consortium name="Lawrence Berkeley National Laboratory"/>
            <person name="Van Ingen-Buijs V.A."/>
            <person name="Van Westerhoven A.C."/>
            <person name="Haridas S."/>
            <person name="Skiadas P."/>
            <person name="Martin F."/>
            <person name="Groenewald J.Z."/>
            <person name="Crous P.W."/>
            <person name="Seidl M.F."/>
        </authorList>
    </citation>
    <scope>NUCLEOTIDE SEQUENCE [LARGE SCALE GENOMIC DNA]</scope>
    <source>
        <strain evidence="1 2">CBS 123374</strain>
    </source>
</reference>
<dbReference type="Proteomes" id="UP001492380">
    <property type="component" value="Unassembled WGS sequence"/>
</dbReference>
<dbReference type="Gene3D" id="2.60.20.10">
    <property type="entry name" value="Crystallins"/>
    <property type="match status" value="1"/>
</dbReference>
<gene>
    <name evidence="1" type="ORF">HDK90DRAFT_496585</name>
</gene>
<accession>A0ABR1YE91</accession>
<evidence type="ECO:0000313" key="2">
    <source>
        <dbReference type="Proteomes" id="UP001492380"/>
    </source>
</evidence>
<comment type="caution">
    <text evidence="1">The sequence shown here is derived from an EMBL/GenBank/DDBJ whole genome shotgun (WGS) entry which is preliminary data.</text>
</comment>
<name>A0ABR1YE91_9PEZI</name>
<keyword evidence="2" id="KW-1185">Reference proteome</keyword>
<organism evidence="1 2">
    <name type="scientific">Phyllosticta capitalensis</name>
    <dbReference type="NCBI Taxonomy" id="121624"/>
    <lineage>
        <taxon>Eukaryota</taxon>
        <taxon>Fungi</taxon>
        <taxon>Dikarya</taxon>
        <taxon>Ascomycota</taxon>
        <taxon>Pezizomycotina</taxon>
        <taxon>Dothideomycetes</taxon>
        <taxon>Dothideomycetes incertae sedis</taxon>
        <taxon>Botryosphaeriales</taxon>
        <taxon>Phyllostictaceae</taxon>
        <taxon>Phyllosticta</taxon>
    </lineage>
</organism>
<evidence type="ECO:0000313" key="1">
    <source>
        <dbReference type="EMBL" id="KAK8226045.1"/>
    </source>
</evidence>
<protein>
    <submittedName>
        <fullName evidence="1">Uncharacterized protein</fullName>
    </submittedName>
</protein>
<proteinExistence type="predicted"/>